<dbReference type="Pfam" id="PF10935">
    <property type="entry name" value="DUF2637"/>
    <property type="match status" value="1"/>
</dbReference>
<gene>
    <name evidence="3" type="ORF">ACFO60_05720</name>
</gene>
<keyword evidence="2" id="KW-0812">Transmembrane</keyword>
<feature type="compositionally biased region" description="Basic and acidic residues" evidence="1">
    <location>
        <begin position="299"/>
        <end position="331"/>
    </location>
</feature>
<evidence type="ECO:0000256" key="2">
    <source>
        <dbReference type="SAM" id="Phobius"/>
    </source>
</evidence>
<proteinExistence type="predicted"/>
<dbReference type="InterPro" id="IPR021235">
    <property type="entry name" value="DUF2637"/>
</dbReference>
<dbReference type="RefSeq" id="WP_380837858.1">
    <property type="nucleotide sequence ID" value="NZ_JBHSFP010000002.1"/>
</dbReference>
<feature type="region of interest" description="Disordered" evidence="1">
    <location>
        <begin position="215"/>
        <end position="516"/>
    </location>
</feature>
<evidence type="ECO:0000313" key="4">
    <source>
        <dbReference type="Proteomes" id="UP001596004"/>
    </source>
</evidence>
<evidence type="ECO:0000256" key="1">
    <source>
        <dbReference type="SAM" id="MobiDB-lite"/>
    </source>
</evidence>
<dbReference type="EMBL" id="JBHSFP010000002">
    <property type="protein sequence ID" value="MFC4530252.1"/>
    <property type="molecule type" value="Genomic_DNA"/>
</dbReference>
<accession>A0ABV9CC98</accession>
<evidence type="ECO:0000313" key="3">
    <source>
        <dbReference type="EMBL" id="MFC4530252.1"/>
    </source>
</evidence>
<keyword evidence="4" id="KW-1185">Reference proteome</keyword>
<feature type="compositionally biased region" description="Basic and acidic residues" evidence="1">
    <location>
        <begin position="341"/>
        <end position="355"/>
    </location>
</feature>
<feature type="region of interest" description="Disordered" evidence="1">
    <location>
        <begin position="1"/>
        <end position="24"/>
    </location>
</feature>
<keyword evidence="2" id="KW-0472">Membrane</keyword>
<protein>
    <submittedName>
        <fullName evidence="3">DUF2637 domain-containing protein</fullName>
    </submittedName>
</protein>
<feature type="compositionally biased region" description="Low complexity" evidence="1">
    <location>
        <begin position="433"/>
        <end position="444"/>
    </location>
</feature>
<feature type="transmembrane region" description="Helical" evidence="2">
    <location>
        <begin position="101"/>
        <end position="122"/>
    </location>
</feature>
<feature type="compositionally biased region" description="Low complexity" evidence="1">
    <location>
        <begin position="281"/>
        <end position="298"/>
    </location>
</feature>
<feature type="transmembrane region" description="Helical" evidence="2">
    <location>
        <begin position="35"/>
        <end position="62"/>
    </location>
</feature>
<sequence length="516" mass="53266">MDVTPPLAAGQSSRRPGSPPARPRPSRAALVLRRLATAVAGLAVVALVGVACVLSFDAIRAIALAGGARADLAYLYPAGFDALLLIALIAVLLLRSARLLVLLQAWVILAVLIVAAGAANVMATTHATVGGPQLAVGIAVAPWVMLLIGLWLFLLPAGRPQGEASDDELAESPVGGGTGSDLVPFGREERDPGLAPPLETAVHATVHDHEIVPHLGSPDDLEPDVVRVVPPTPAPETPTVDELPPLRSETPPPLRTETISRPAHKGEAIPAAASRDGAPDTTAHAVTGEAEAAAAAPPRAEHAVPEAEHTTPEHHVPAPEVEQRLVPKPREQASAAARAETAPDRPQRDADRPLRWGDLVRPSAGDVLVHPLPKPGRQREQGDTQPYPSVSDRAPEQASAGAADEAAEPDTQPYPHLREEASPLPSAAPPAPRESSAAHAASAADGGPGVYEAPQDAPLGKHAVHDAVDPGPDPAHDAGSADEEEAASHGRRQPPVSEAPAPPSGRMRSTPLPPEE</sequence>
<dbReference type="Proteomes" id="UP001596004">
    <property type="component" value="Unassembled WGS sequence"/>
</dbReference>
<feature type="region of interest" description="Disordered" evidence="1">
    <location>
        <begin position="164"/>
        <end position="195"/>
    </location>
</feature>
<reference evidence="4" key="1">
    <citation type="journal article" date="2019" name="Int. J. Syst. Evol. Microbiol.">
        <title>The Global Catalogue of Microorganisms (GCM) 10K type strain sequencing project: providing services to taxonomists for standard genome sequencing and annotation.</title>
        <authorList>
            <consortium name="The Broad Institute Genomics Platform"/>
            <consortium name="The Broad Institute Genome Sequencing Center for Infectious Disease"/>
            <person name="Wu L."/>
            <person name="Ma J."/>
        </authorList>
    </citation>
    <scope>NUCLEOTIDE SEQUENCE [LARGE SCALE GENOMIC DNA]</scope>
    <source>
        <strain evidence="4">CGMCC 4.7132</strain>
    </source>
</reference>
<comment type="caution">
    <text evidence="3">The sequence shown here is derived from an EMBL/GenBank/DDBJ whole genome shotgun (WGS) entry which is preliminary data.</text>
</comment>
<organism evidence="3 4">
    <name type="scientific">Sphaerisporangium dianthi</name>
    <dbReference type="NCBI Taxonomy" id="1436120"/>
    <lineage>
        <taxon>Bacteria</taxon>
        <taxon>Bacillati</taxon>
        <taxon>Actinomycetota</taxon>
        <taxon>Actinomycetes</taxon>
        <taxon>Streptosporangiales</taxon>
        <taxon>Streptosporangiaceae</taxon>
        <taxon>Sphaerisporangium</taxon>
    </lineage>
</organism>
<feature type="transmembrane region" description="Helical" evidence="2">
    <location>
        <begin position="74"/>
        <end position="94"/>
    </location>
</feature>
<feature type="transmembrane region" description="Helical" evidence="2">
    <location>
        <begin position="134"/>
        <end position="155"/>
    </location>
</feature>
<keyword evidence="2" id="KW-1133">Transmembrane helix</keyword>
<name>A0ABV9CC98_9ACTN</name>